<dbReference type="Proteomes" id="UP000234789">
    <property type="component" value="Unassembled WGS sequence"/>
</dbReference>
<protein>
    <recommendedName>
        <fullName evidence="2">Methyltransferase type 11 domain-containing protein</fullName>
    </recommendedName>
</protein>
<dbReference type="Pfam" id="PF08241">
    <property type="entry name" value="Methyltransf_11"/>
    <property type="match status" value="1"/>
</dbReference>
<dbReference type="AlphaFoldDB" id="A0A2N5NAX8"/>
<feature type="compositionally biased region" description="Basic residues" evidence="1">
    <location>
        <begin position="353"/>
        <end position="390"/>
    </location>
</feature>
<evidence type="ECO:0000259" key="2">
    <source>
        <dbReference type="Pfam" id="PF08241"/>
    </source>
</evidence>
<sequence length="390" mass="41750">MRIDLGCGAAKHPGCIGIDTRRLPDVDLVHDFDTPLPLSDDSVDFAMLADSAQFSADPLRLMKELYRVCRHGAVVCIAAPYAHASSHLANPAYRSLLSEQSPRYWTSHPVCYVDPDEYRFCAERSWSLQGEEAPDLRLVRLEFFYYPQYEGMYEPHELSLLRQSQMNVAHHFMMHLIVVKQSVSEDEMQWLAVQPMEEPSYVRELRFSVRSGSEEPFLYPGPMELMMSAAGTSAKESGQADVPAAEKSSGAEGSAVSFGEEAAEAHPQRSDAAADGPDEAPGAGAGPGSDGTDVAVAGLGSGEADSAGAGLGSGETDSAGAGLGSGEAADRAGDLPDRAVEPARHGAPPARASRPRAKPGGGKRPRRSAAAKPARKKRTRTRNRASSKRT</sequence>
<feature type="compositionally biased region" description="Low complexity" evidence="1">
    <location>
        <begin position="271"/>
        <end position="282"/>
    </location>
</feature>
<keyword evidence="4" id="KW-1185">Reference proteome</keyword>
<evidence type="ECO:0000313" key="3">
    <source>
        <dbReference type="EMBL" id="PLT47517.1"/>
    </source>
</evidence>
<organism evidence="3 4">
    <name type="scientific">Paenibacillus pasadenensis</name>
    <dbReference type="NCBI Taxonomy" id="217090"/>
    <lineage>
        <taxon>Bacteria</taxon>
        <taxon>Bacillati</taxon>
        <taxon>Bacillota</taxon>
        <taxon>Bacilli</taxon>
        <taxon>Bacillales</taxon>
        <taxon>Paenibacillaceae</taxon>
        <taxon>Paenibacillus</taxon>
    </lineage>
</organism>
<dbReference type="RefSeq" id="WP_052333191.1">
    <property type="nucleotide sequence ID" value="NZ_BIMM01000117.1"/>
</dbReference>
<name>A0A2N5NAX8_9BACL</name>
<proteinExistence type="predicted"/>
<feature type="region of interest" description="Disordered" evidence="1">
    <location>
        <begin position="230"/>
        <end position="390"/>
    </location>
</feature>
<feature type="compositionally biased region" description="Basic and acidic residues" evidence="1">
    <location>
        <begin position="328"/>
        <end position="344"/>
    </location>
</feature>
<dbReference type="OrthoDB" id="2636445at2"/>
<comment type="caution">
    <text evidence="3">The sequence shown here is derived from an EMBL/GenBank/DDBJ whole genome shotgun (WGS) entry which is preliminary data.</text>
</comment>
<evidence type="ECO:0000256" key="1">
    <source>
        <dbReference type="SAM" id="MobiDB-lite"/>
    </source>
</evidence>
<gene>
    <name evidence="3" type="ORF">B8V81_1741</name>
</gene>
<accession>A0A2N5NAX8</accession>
<dbReference type="InterPro" id="IPR013216">
    <property type="entry name" value="Methyltransf_11"/>
</dbReference>
<dbReference type="InterPro" id="IPR029063">
    <property type="entry name" value="SAM-dependent_MTases_sf"/>
</dbReference>
<reference evidence="3 4" key="1">
    <citation type="submission" date="2017-05" db="EMBL/GenBank/DDBJ databases">
        <title>Functional genome analysis of Paenibacillus pasadenensis strain R16: insights on endophytic life style and antifungal activity.</title>
        <authorList>
            <person name="Passera A."/>
            <person name="Marcolungo L."/>
            <person name="Casati P."/>
            <person name="Brasca M."/>
            <person name="Quaglino F."/>
            <person name="Delledonne M."/>
        </authorList>
    </citation>
    <scope>NUCLEOTIDE SEQUENCE [LARGE SCALE GENOMIC DNA]</scope>
    <source>
        <strain evidence="3 4">R16</strain>
    </source>
</reference>
<evidence type="ECO:0000313" key="4">
    <source>
        <dbReference type="Proteomes" id="UP000234789"/>
    </source>
</evidence>
<dbReference type="SUPFAM" id="SSF53335">
    <property type="entry name" value="S-adenosyl-L-methionine-dependent methyltransferases"/>
    <property type="match status" value="1"/>
</dbReference>
<dbReference type="GO" id="GO:0008757">
    <property type="term" value="F:S-adenosylmethionine-dependent methyltransferase activity"/>
    <property type="evidence" value="ECO:0007669"/>
    <property type="project" value="InterPro"/>
</dbReference>
<dbReference type="EMBL" id="NFEZ01000003">
    <property type="protein sequence ID" value="PLT47517.1"/>
    <property type="molecule type" value="Genomic_DNA"/>
</dbReference>
<dbReference type="Gene3D" id="3.40.50.150">
    <property type="entry name" value="Vaccinia Virus protein VP39"/>
    <property type="match status" value="1"/>
</dbReference>
<feature type="compositionally biased region" description="Low complexity" evidence="1">
    <location>
        <begin position="245"/>
        <end position="257"/>
    </location>
</feature>
<feature type="domain" description="Methyltransferase type 11" evidence="2">
    <location>
        <begin position="29"/>
        <end position="76"/>
    </location>
</feature>